<protein>
    <submittedName>
        <fullName evidence="2">VUT family protein</fullName>
    </submittedName>
</protein>
<keyword evidence="1" id="KW-0812">Transmembrane</keyword>
<evidence type="ECO:0000313" key="4">
    <source>
        <dbReference type="Proteomes" id="UP000196125"/>
    </source>
</evidence>
<feature type="transmembrane region" description="Helical" evidence="1">
    <location>
        <begin position="122"/>
        <end position="143"/>
    </location>
</feature>
<reference evidence="2 5" key="2">
    <citation type="submission" date="2023-11" db="EMBL/GenBank/DDBJ databases">
        <title>Plant-associative lifestyle of Vibrio porteresiae and its evolutionary dynamics.</title>
        <authorList>
            <person name="Rameshkumar N."/>
            <person name="Kirti K."/>
        </authorList>
    </citation>
    <scope>NUCLEOTIDE SEQUENCE [LARGE SCALE GENOMIC DNA]</scope>
    <source>
        <strain evidence="2 5">MSSRF38</strain>
    </source>
</reference>
<feature type="transmembrane region" description="Helical" evidence="1">
    <location>
        <begin position="194"/>
        <end position="218"/>
    </location>
</feature>
<dbReference type="Proteomes" id="UP000196125">
    <property type="component" value="Unassembled WGS sequence"/>
</dbReference>
<keyword evidence="1" id="KW-0472">Membrane</keyword>
<dbReference type="InterPro" id="IPR003744">
    <property type="entry name" value="YhhQ"/>
</dbReference>
<reference evidence="3 4" key="1">
    <citation type="submission" date="2017-05" db="EMBL/GenBank/DDBJ databases">
        <authorList>
            <person name="Song R."/>
            <person name="Chenine A.L."/>
            <person name="Ruprecht R.M."/>
        </authorList>
    </citation>
    <scope>NUCLEOTIDE SEQUENCE [LARGE SCALE GENOMIC DNA]</scope>
    <source>
        <strain evidence="3 4">CECT 7927</strain>
    </source>
</reference>
<gene>
    <name evidence="2" type="ORF">SBX37_06525</name>
    <name evidence="3" type="ORF">VIM7927_03264</name>
</gene>
<dbReference type="AlphaFoldDB" id="A0A1Y6J0Y1"/>
<proteinExistence type="predicted"/>
<dbReference type="PANTHER" id="PTHR34300:SF2">
    <property type="entry name" value="QUEUOSINE PRECURSOR TRANSPORTER-RELATED"/>
    <property type="match status" value="1"/>
</dbReference>
<dbReference type="EMBL" id="FXXI01000007">
    <property type="protein sequence ID" value="SMS01953.1"/>
    <property type="molecule type" value="Genomic_DNA"/>
</dbReference>
<feature type="transmembrane region" description="Helical" evidence="1">
    <location>
        <begin position="64"/>
        <end position="82"/>
    </location>
</feature>
<evidence type="ECO:0000313" key="3">
    <source>
        <dbReference type="EMBL" id="SMS01953.1"/>
    </source>
</evidence>
<evidence type="ECO:0000313" key="2">
    <source>
        <dbReference type="EMBL" id="MDW6002516.1"/>
    </source>
</evidence>
<dbReference type="Pfam" id="PF02592">
    <property type="entry name" value="Vut_1"/>
    <property type="match status" value="1"/>
</dbReference>
<keyword evidence="1" id="KW-1133">Transmembrane helix</keyword>
<dbReference type="EMBL" id="JAWRCO010000001">
    <property type="protein sequence ID" value="MDW6002516.1"/>
    <property type="molecule type" value="Genomic_DNA"/>
</dbReference>
<keyword evidence="5" id="KW-1185">Reference proteome</keyword>
<evidence type="ECO:0000256" key="1">
    <source>
        <dbReference type="SAM" id="Phobius"/>
    </source>
</evidence>
<dbReference type="Proteomes" id="UP001283366">
    <property type="component" value="Unassembled WGS sequence"/>
</dbReference>
<evidence type="ECO:0000313" key="5">
    <source>
        <dbReference type="Proteomes" id="UP001283366"/>
    </source>
</evidence>
<name>A0A1Y6J0Y1_9VIBR</name>
<accession>A0A1Y6J0Y1</accession>
<feature type="transmembrane region" description="Helical" evidence="1">
    <location>
        <begin position="88"/>
        <end position="110"/>
    </location>
</feature>
<dbReference type="RefSeq" id="WP_159457450.1">
    <property type="nucleotide sequence ID" value="NZ_AP024883.1"/>
</dbReference>
<dbReference type="PANTHER" id="PTHR34300">
    <property type="entry name" value="QUEUOSINE PRECURSOR TRANSPORTER-RELATED"/>
    <property type="match status" value="1"/>
</dbReference>
<feature type="transmembrane region" description="Helical" evidence="1">
    <location>
        <begin position="163"/>
        <end position="182"/>
    </location>
</feature>
<sequence>MKKLKILKSSPDSITYQSESGTTLKAAPNEMLQKNILLLFDGKDRARIRELASAYIPPKMEYDLFWLGGLFALYLSFLLLAIPMSPNAVHVLSTFQPAGILIFPLTFIILDSVNEIFQYRYARMLTFVAAAIMVIASALVYLTTHVFDMAPAYQEVFTKLPKLYLINALCLLVADQTNNLVFRTIRYRLAVAPLWFRCIVSTTIGQISYTIIWIGLFFGTSASTDLFVKIINNYGFKVIYAACLIPVTYMIVATYRSRKQQPQQEIAS</sequence>
<organism evidence="3 4">
    <name type="scientific">Vibrio mangrovi</name>
    <dbReference type="NCBI Taxonomy" id="474394"/>
    <lineage>
        <taxon>Bacteria</taxon>
        <taxon>Pseudomonadati</taxon>
        <taxon>Pseudomonadota</taxon>
        <taxon>Gammaproteobacteria</taxon>
        <taxon>Vibrionales</taxon>
        <taxon>Vibrionaceae</taxon>
        <taxon>Vibrio</taxon>
    </lineage>
</organism>
<feature type="transmembrane region" description="Helical" evidence="1">
    <location>
        <begin position="238"/>
        <end position="255"/>
    </location>
</feature>
<dbReference type="OrthoDB" id="5860494at2"/>